<dbReference type="RefSeq" id="WP_136529830.1">
    <property type="nucleotide sequence ID" value="NZ_STGX01000007.1"/>
</dbReference>
<accession>A0A4S8PEA8</accession>
<keyword evidence="2" id="KW-1185">Reference proteome</keyword>
<reference evidence="1 2" key="1">
    <citation type="journal article" date="2018" name="Int. J. Syst. Evol. Microbiol.">
        <title>Glycomyces paridis sp. nov., isolated from the medicinal plant Paris polyphylla.</title>
        <authorList>
            <person name="Fang X.M."/>
            <person name="Bai J.L."/>
            <person name="Su J."/>
            <person name="Zhao L.L."/>
            <person name="Liu H.Y."/>
            <person name="Ma B.P."/>
            <person name="Zhang Y.Q."/>
            <person name="Yu L.Y."/>
        </authorList>
    </citation>
    <scope>NUCLEOTIDE SEQUENCE [LARGE SCALE GENOMIC DNA]</scope>
    <source>
        <strain evidence="1 2">CPCC 204357</strain>
    </source>
</reference>
<evidence type="ECO:0000313" key="1">
    <source>
        <dbReference type="EMBL" id="THV28723.1"/>
    </source>
</evidence>
<gene>
    <name evidence="1" type="ORF">E9998_11500</name>
</gene>
<protein>
    <submittedName>
        <fullName evidence="1">Uncharacterized protein</fullName>
    </submittedName>
</protein>
<dbReference type="Proteomes" id="UP000305792">
    <property type="component" value="Unassembled WGS sequence"/>
</dbReference>
<evidence type="ECO:0000313" key="2">
    <source>
        <dbReference type="Proteomes" id="UP000305792"/>
    </source>
</evidence>
<proteinExistence type="predicted"/>
<dbReference type="EMBL" id="STGX01000007">
    <property type="protein sequence ID" value="THV28723.1"/>
    <property type="molecule type" value="Genomic_DNA"/>
</dbReference>
<organism evidence="1 2">
    <name type="scientific">Glycomyces paridis</name>
    <dbReference type="NCBI Taxonomy" id="2126555"/>
    <lineage>
        <taxon>Bacteria</taxon>
        <taxon>Bacillati</taxon>
        <taxon>Actinomycetota</taxon>
        <taxon>Actinomycetes</taxon>
        <taxon>Glycomycetales</taxon>
        <taxon>Glycomycetaceae</taxon>
        <taxon>Glycomyces</taxon>
    </lineage>
</organism>
<name>A0A4S8PEA8_9ACTN</name>
<comment type="caution">
    <text evidence="1">The sequence shown here is derived from an EMBL/GenBank/DDBJ whole genome shotgun (WGS) entry which is preliminary data.</text>
</comment>
<sequence length="124" mass="13678">MGQLIPLGFDRDEREFFARTLEESGGPAHVTDTLAVFVGFTDANDMIKRCNDIADLARRDGLIAAIDLKRAQLASEILFSSDIYGSGLDWEATTGLDNADAIALLRRIQVKMLNLRHRTPGELS</sequence>
<dbReference type="AlphaFoldDB" id="A0A4S8PEA8"/>
<dbReference type="OrthoDB" id="3540641at2"/>